<evidence type="ECO:0000313" key="9">
    <source>
        <dbReference type="Proteomes" id="UP000464314"/>
    </source>
</evidence>
<evidence type="ECO:0000259" key="7">
    <source>
        <dbReference type="Pfam" id="PF17390"/>
    </source>
</evidence>
<evidence type="ECO:0000259" key="6">
    <source>
        <dbReference type="Pfam" id="PF17389"/>
    </source>
</evidence>
<sequence>MIRISELRLDYLKQPVGVTKLPQFGWMIDSDQRNIIQTAYQLQIADNPDFNNAIYDSGLVESEDSAHVIPDKPALKSASKYFVHVRIKSNTGEISKWSDSTYFVTALISNIEWRAAFISAETKEDASNSKGTYLRTEFTVKNKVKEAYAFTTALGLYKFYINGKKVGTDEMTPGWTSYNKRLLYQTYDITDLLNTGKNAAGALVGAGWYKGTMGFIGARNNYGDQTAFLSQIHIRYEDGTTDIIGSDETWKGSDSPVLFSEIYDGEIYDARLEQPGWNTPGFEDKDWKAVSIVDFNKEILTAQSGTRVKKVEEVSAKRIFTTPKGDTVIDFGQNMTGWIHFRVNGKAGDKVILNCFEVLDSEGNVYFDNLRKAKETLDFTCKGGEEEYEPNFTFQGFQFAKIAAYPGNTELSDFTAYAVHSDMEPTGTFDCSNQDINQLQHNILWGLKGNFLDIPTDCPQRNERLGWTGDAQIFCRTASYLMNTYTFFHKWLKDVAADQTPEGGVPHVVPDLLSGKEADDWLLSQGTHSAAAWADVAVINPWTLYLTFGDKEIIKEQYESMKAWINFMQTHSVDNIWNYKLQFGDWVALDAEEGSYFGATPNDLTCTAYYAYSTGLFARMANYIGNTKDYETYRALFEQIKKAFQEHFFDEDGNMTANTQTAHVVALYFNLVPEKYRQKTAEALVRLVEKENGHLVTGFVGTPYICHALSQNGHIKEAYDLLLKDDFPSWLYQVKKGATTVWEHWDGLKPDGTMWSPDMNSFNHYAYGAIGEWLYRVVAGIEIDETNPGYKHSIIHPRFGGGLSYVNAGYKSVYGNLSVHWEQKDDKCILEVTVPHNTSATILLDGAKDVLQADGLQFEKAQNDRKALTGSGTYHIEFVR</sequence>
<protein>
    <recommendedName>
        <fullName evidence="2">alpha-L-rhamnosidase</fullName>
        <ecNumber evidence="2">3.2.1.40</ecNumber>
    </recommendedName>
</protein>
<dbReference type="Gene3D" id="2.60.40.10">
    <property type="entry name" value="Immunoglobulins"/>
    <property type="match status" value="1"/>
</dbReference>
<proteinExistence type="predicted"/>
<feature type="domain" description="Bacterial alpha-L-rhamnosidase N-terminal" evidence="5">
    <location>
        <begin position="143"/>
        <end position="311"/>
    </location>
</feature>
<dbReference type="PANTHER" id="PTHR33307:SF6">
    <property type="entry name" value="ALPHA-RHAMNOSIDASE (EUROFUNG)-RELATED"/>
    <property type="match status" value="1"/>
</dbReference>
<dbReference type="Pfam" id="PF05592">
    <property type="entry name" value="Bac_rhamnosid"/>
    <property type="match status" value="1"/>
</dbReference>
<keyword evidence="3 8" id="KW-0378">Hydrolase</keyword>
<dbReference type="KEGG" id="anr:Ana3638_05730"/>
<reference evidence="8 9" key="1">
    <citation type="submission" date="2020-01" db="EMBL/GenBank/DDBJ databases">
        <title>Genome analysis of Anaerocolumna sp. CBA3638.</title>
        <authorList>
            <person name="Kim J."/>
            <person name="Roh S.W."/>
        </authorList>
    </citation>
    <scope>NUCLEOTIDE SEQUENCE [LARGE SCALE GENOMIC DNA]</scope>
    <source>
        <strain evidence="8 9">CBA3638</strain>
    </source>
</reference>
<dbReference type="PIRSF" id="PIRSF010631">
    <property type="entry name" value="A-rhamnsds"/>
    <property type="match status" value="1"/>
</dbReference>
<accession>A0A6P1TIT6</accession>
<evidence type="ECO:0000256" key="2">
    <source>
        <dbReference type="ARBA" id="ARBA00012652"/>
    </source>
</evidence>
<dbReference type="PANTHER" id="PTHR33307">
    <property type="entry name" value="ALPHA-RHAMNOSIDASE (EUROFUNG)"/>
    <property type="match status" value="1"/>
</dbReference>
<dbReference type="InterPro" id="IPR012341">
    <property type="entry name" value="6hp_glycosidase-like_sf"/>
</dbReference>
<dbReference type="Pfam" id="PF17389">
    <property type="entry name" value="Bac_rhamnosid6H"/>
    <property type="match status" value="1"/>
</dbReference>
<comment type="catalytic activity">
    <reaction evidence="1">
        <text>Hydrolysis of terminal non-reducing alpha-L-rhamnose residues in alpha-L-rhamnosides.</text>
        <dbReference type="EC" id="3.2.1.40"/>
    </reaction>
</comment>
<feature type="domain" description="Alpha-L-rhamnosidase concanavalin-like" evidence="4">
    <location>
        <begin position="321"/>
        <end position="420"/>
    </location>
</feature>
<dbReference type="SUPFAM" id="SSF48208">
    <property type="entry name" value="Six-hairpin glycosidases"/>
    <property type="match status" value="1"/>
</dbReference>
<keyword evidence="9" id="KW-1185">Reference proteome</keyword>
<evidence type="ECO:0000256" key="1">
    <source>
        <dbReference type="ARBA" id="ARBA00001445"/>
    </source>
</evidence>
<dbReference type="InterPro" id="IPR016007">
    <property type="entry name" value="Alpha_rhamnosid"/>
</dbReference>
<gene>
    <name evidence="8" type="ORF">Ana3638_05730</name>
</gene>
<dbReference type="Gene3D" id="1.50.10.10">
    <property type="match status" value="1"/>
</dbReference>
<dbReference type="InterPro" id="IPR008902">
    <property type="entry name" value="Rhamnosid_concanavalin"/>
</dbReference>
<dbReference type="Proteomes" id="UP000464314">
    <property type="component" value="Chromosome"/>
</dbReference>
<dbReference type="Pfam" id="PF25788">
    <property type="entry name" value="Ig_Rha78A_N"/>
    <property type="match status" value="1"/>
</dbReference>
<evidence type="ECO:0000256" key="3">
    <source>
        <dbReference type="ARBA" id="ARBA00022801"/>
    </source>
</evidence>
<dbReference type="InterPro" id="IPR013783">
    <property type="entry name" value="Ig-like_fold"/>
</dbReference>
<dbReference type="Pfam" id="PF08531">
    <property type="entry name" value="Bac_rhamnosid_N"/>
    <property type="match status" value="1"/>
</dbReference>
<dbReference type="RefSeq" id="WP_161837169.1">
    <property type="nucleotide sequence ID" value="NZ_CP048000.1"/>
</dbReference>
<dbReference type="InterPro" id="IPR035396">
    <property type="entry name" value="Bac_rhamnosid6H"/>
</dbReference>
<dbReference type="AlphaFoldDB" id="A0A6P1TIT6"/>
<dbReference type="Gene3D" id="2.60.420.10">
    <property type="entry name" value="Maltose phosphorylase, domain 3"/>
    <property type="match status" value="1"/>
</dbReference>
<dbReference type="EC" id="3.2.1.40" evidence="2"/>
<dbReference type="Pfam" id="PF17390">
    <property type="entry name" value="Bac_rhamnosid_C"/>
    <property type="match status" value="1"/>
</dbReference>
<dbReference type="GO" id="GO:0005975">
    <property type="term" value="P:carbohydrate metabolic process"/>
    <property type="evidence" value="ECO:0007669"/>
    <property type="project" value="InterPro"/>
</dbReference>
<name>A0A6P1TIT6_9FIRM</name>
<dbReference type="InterPro" id="IPR035398">
    <property type="entry name" value="Bac_rhamnosid_C"/>
</dbReference>
<dbReference type="InterPro" id="IPR013737">
    <property type="entry name" value="Bac_rhamnosid_N"/>
</dbReference>
<dbReference type="InterPro" id="IPR008928">
    <property type="entry name" value="6-hairpin_glycosidase_sf"/>
</dbReference>
<organism evidence="8 9">
    <name type="scientific">Anaerocolumna sedimenticola</name>
    <dbReference type="NCBI Taxonomy" id="2696063"/>
    <lineage>
        <taxon>Bacteria</taxon>
        <taxon>Bacillati</taxon>
        <taxon>Bacillota</taxon>
        <taxon>Clostridia</taxon>
        <taxon>Lachnospirales</taxon>
        <taxon>Lachnospiraceae</taxon>
        <taxon>Anaerocolumna</taxon>
    </lineage>
</organism>
<evidence type="ECO:0000259" key="4">
    <source>
        <dbReference type="Pfam" id="PF05592"/>
    </source>
</evidence>
<feature type="domain" description="Alpha-L-rhamnosidase C-terminal" evidence="7">
    <location>
        <begin position="782"/>
        <end position="850"/>
    </location>
</feature>
<dbReference type="GO" id="GO:0030596">
    <property type="term" value="F:alpha-L-rhamnosidase activity"/>
    <property type="evidence" value="ECO:0007669"/>
    <property type="project" value="UniProtKB-EC"/>
</dbReference>
<dbReference type="Gene3D" id="2.60.120.260">
    <property type="entry name" value="Galactose-binding domain-like"/>
    <property type="match status" value="2"/>
</dbReference>
<feature type="domain" description="Alpha-L-rhamnosidase six-hairpin glycosidase" evidence="6">
    <location>
        <begin position="426"/>
        <end position="778"/>
    </location>
</feature>
<evidence type="ECO:0000313" key="8">
    <source>
        <dbReference type="EMBL" id="QHQ60333.1"/>
    </source>
</evidence>
<dbReference type="EMBL" id="CP048000">
    <property type="protein sequence ID" value="QHQ60333.1"/>
    <property type="molecule type" value="Genomic_DNA"/>
</dbReference>
<evidence type="ECO:0000259" key="5">
    <source>
        <dbReference type="Pfam" id="PF08531"/>
    </source>
</evidence>